<keyword evidence="4" id="KW-0809">Transit peptide</keyword>
<evidence type="ECO:0000256" key="3">
    <source>
        <dbReference type="ARBA" id="ARBA00022737"/>
    </source>
</evidence>
<proteinExistence type="inferred from homology"/>
<dbReference type="InterPro" id="IPR046960">
    <property type="entry name" value="PPR_At4g14850-like_plant"/>
</dbReference>
<keyword evidence="5" id="KW-0496">Mitochondrion</keyword>
<dbReference type="PROSITE" id="PS51375">
    <property type="entry name" value="PPR"/>
    <property type="match status" value="2"/>
</dbReference>
<comment type="caution">
    <text evidence="9">The sequence shown here is derived from an EMBL/GenBank/DDBJ whole genome shotgun (WGS) entry which is preliminary data.</text>
</comment>
<dbReference type="GO" id="GO:0009451">
    <property type="term" value="P:RNA modification"/>
    <property type="evidence" value="ECO:0007669"/>
    <property type="project" value="InterPro"/>
</dbReference>
<dbReference type="NCBIfam" id="TIGR00756">
    <property type="entry name" value="PPR"/>
    <property type="match status" value="2"/>
</dbReference>
<dbReference type="GO" id="GO:0008270">
    <property type="term" value="F:zinc ion binding"/>
    <property type="evidence" value="ECO:0007669"/>
    <property type="project" value="InterPro"/>
</dbReference>
<sequence>MSRKKVTVLSINSLSTLSKRISSCNSLNSINCTQTLALVKNLSTAAERSFFQHPDDAYAQNSAMSERGPTYSYMKNHDESQEGVYNYTGSVGDSQHVAGNYHSINAGDSHRVPPRNHAHTEMSQHRRSTVFERSNFQDNSDSYPQKNLRSQEGPDYTYSRNYKMSPQGAGNYTGNMANSQQVSSNHCLPGNKYTGNAESYQQTPSGYYENVKIGNGHLGEKVERYQQSGNYHATVGQYQQILNGPQSSTSIPDGESAEAAENNQLSGTIDEFDNFCKEGKLKDAIQVLHLLEQQCVSVDTPRYVGLMNQCGEAKALEEAKFLHEHLLRSVSHLEISTYNKILEMYFKCGSTEDAYLLFQSMPQRNLTSWDTMITCLAKNGLGEDAIDLFTQFKSLGLKPDNQMFFGVFSACSVLGDIDEGLLHFKSMSRNYGIDPSMEHYVSIVDMFGSAGYLDEAWEFVEKMPMDPSVEVWETLMILCRAHGNMELGDLCAEHVELLDPSHLDEQSKAGLIPVKASDLAKERERKKTTSQNFLEMRSRVHEYRAGDTSSPDNDKIYALLRGLKQQMKEAGYVAETKFVLHDIDQEGKEDALLAHSERLAVAQGLISSPARSPIRIIKNLRICGDCHNAMKHISKLVGRELIIRDAKRFHHFKDGLCSCRDYW</sequence>
<evidence type="ECO:0000259" key="8">
    <source>
        <dbReference type="Pfam" id="PF14432"/>
    </source>
</evidence>
<dbReference type="InterPro" id="IPR011990">
    <property type="entry name" value="TPR-like_helical_dom_sf"/>
</dbReference>
<dbReference type="AlphaFoldDB" id="A0AA88RA93"/>
<dbReference type="GO" id="GO:0003723">
    <property type="term" value="F:RNA binding"/>
    <property type="evidence" value="ECO:0007669"/>
    <property type="project" value="InterPro"/>
</dbReference>
<organism evidence="9 10">
    <name type="scientific">Escallonia rubra</name>
    <dbReference type="NCBI Taxonomy" id="112253"/>
    <lineage>
        <taxon>Eukaryota</taxon>
        <taxon>Viridiplantae</taxon>
        <taxon>Streptophyta</taxon>
        <taxon>Embryophyta</taxon>
        <taxon>Tracheophyta</taxon>
        <taxon>Spermatophyta</taxon>
        <taxon>Magnoliopsida</taxon>
        <taxon>eudicotyledons</taxon>
        <taxon>Gunneridae</taxon>
        <taxon>Pentapetalae</taxon>
        <taxon>asterids</taxon>
        <taxon>campanulids</taxon>
        <taxon>Escalloniales</taxon>
        <taxon>Escalloniaceae</taxon>
        <taxon>Escallonia</taxon>
    </lineage>
</organism>
<evidence type="ECO:0000313" key="9">
    <source>
        <dbReference type="EMBL" id="KAK2978245.1"/>
    </source>
</evidence>
<feature type="region of interest" description="Disordered" evidence="7">
    <location>
        <begin position="96"/>
        <end position="158"/>
    </location>
</feature>
<feature type="domain" description="DYW" evidence="8">
    <location>
        <begin position="571"/>
        <end position="663"/>
    </location>
</feature>
<dbReference type="PANTHER" id="PTHR47926:SF388">
    <property type="entry name" value="DYW DOMAIN-CONTAINING PROTEIN"/>
    <property type="match status" value="1"/>
</dbReference>
<dbReference type="EMBL" id="JAVXUO010001889">
    <property type="protein sequence ID" value="KAK2978245.1"/>
    <property type="molecule type" value="Genomic_DNA"/>
</dbReference>
<dbReference type="Pfam" id="PF14432">
    <property type="entry name" value="DYW_deaminase"/>
    <property type="match status" value="1"/>
</dbReference>
<comment type="subcellular location">
    <subcellularLocation>
        <location evidence="1">Mitochondrion</location>
    </subcellularLocation>
</comment>
<dbReference type="Proteomes" id="UP001187471">
    <property type="component" value="Unassembled WGS sequence"/>
</dbReference>
<evidence type="ECO:0000256" key="4">
    <source>
        <dbReference type="ARBA" id="ARBA00022946"/>
    </source>
</evidence>
<evidence type="ECO:0000313" key="10">
    <source>
        <dbReference type="Proteomes" id="UP001187471"/>
    </source>
</evidence>
<feature type="compositionally biased region" description="Polar residues" evidence="7">
    <location>
        <begin position="131"/>
        <end position="150"/>
    </location>
</feature>
<name>A0AA88RA93_9ASTE</name>
<feature type="repeat" description="PPR" evidence="6">
    <location>
        <begin position="365"/>
        <end position="399"/>
    </location>
</feature>
<gene>
    <name evidence="9" type="ORF">RJ640_024278</name>
</gene>
<evidence type="ECO:0000256" key="2">
    <source>
        <dbReference type="ARBA" id="ARBA00006643"/>
    </source>
</evidence>
<feature type="compositionally biased region" description="Polar residues" evidence="7">
    <location>
        <begin position="175"/>
        <end position="186"/>
    </location>
</feature>
<dbReference type="GO" id="GO:0005739">
    <property type="term" value="C:mitochondrion"/>
    <property type="evidence" value="ECO:0007669"/>
    <property type="project" value="UniProtKB-SubCell"/>
</dbReference>
<evidence type="ECO:0000256" key="5">
    <source>
        <dbReference type="ARBA" id="ARBA00023128"/>
    </source>
</evidence>
<keyword evidence="10" id="KW-1185">Reference proteome</keyword>
<keyword evidence="3" id="KW-0677">Repeat</keyword>
<protein>
    <recommendedName>
        <fullName evidence="8">DYW domain-containing protein</fullName>
    </recommendedName>
</protein>
<feature type="region of interest" description="Disordered" evidence="7">
    <location>
        <begin position="175"/>
        <end position="201"/>
    </location>
</feature>
<dbReference type="PANTHER" id="PTHR47926">
    <property type="entry name" value="PENTATRICOPEPTIDE REPEAT-CONTAINING PROTEIN"/>
    <property type="match status" value="1"/>
</dbReference>
<feature type="repeat" description="PPR" evidence="6">
    <location>
        <begin position="334"/>
        <end position="364"/>
    </location>
</feature>
<evidence type="ECO:0000256" key="7">
    <source>
        <dbReference type="SAM" id="MobiDB-lite"/>
    </source>
</evidence>
<evidence type="ECO:0000256" key="1">
    <source>
        <dbReference type="ARBA" id="ARBA00004173"/>
    </source>
</evidence>
<dbReference type="InterPro" id="IPR032867">
    <property type="entry name" value="DYW_dom"/>
</dbReference>
<reference evidence="9" key="1">
    <citation type="submission" date="2022-12" db="EMBL/GenBank/DDBJ databases">
        <title>Draft genome assemblies for two species of Escallonia (Escalloniales).</title>
        <authorList>
            <person name="Chanderbali A."/>
            <person name="Dervinis C."/>
            <person name="Anghel I."/>
            <person name="Soltis D."/>
            <person name="Soltis P."/>
            <person name="Zapata F."/>
        </authorList>
    </citation>
    <scope>NUCLEOTIDE SEQUENCE</scope>
    <source>
        <strain evidence="9">UCBG92.1500</strain>
        <tissue evidence="9">Leaf</tissue>
    </source>
</reference>
<accession>A0AA88RA93</accession>
<dbReference type="Pfam" id="PF01535">
    <property type="entry name" value="PPR"/>
    <property type="match status" value="3"/>
</dbReference>
<dbReference type="FunFam" id="1.25.40.10:FF:000503">
    <property type="entry name" value="Pentatricopeptide repeat-containing protein, mitochondrial"/>
    <property type="match status" value="1"/>
</dbReference>
<comment type="similarity">
    <text evidence="2">Belongs to the PPR family. PCMP-H subfamily.</text>
</comment>
<dbReference type="Gene3D" id="1.25.40.10">
    <property type="entry name" value="Tetratricopeptide repeat domain"/>
    <property type="match status" value="2"/>
</dbReference>
<dbReference type="InterPro" id="IPR002885">
    <property type="entry name" value="PPR_rpt"/>
</dbReference>
<evidence type="ECO:0000256" key="6">
    <source>
        <dbReference type="PROSITE-ProRule" id="PRU00708"/>
    </source>
</evidence>